<comment type="cofactor">
    <cofactor evidence="20">
        <name>heme b</name>
        <dbReference type="ChEBI" id="CHEBI:60344"/>
    </cofactor>
    <text evidence="20">Binds 2 heme groups non-covalently.</text>
</comment>
<keyword evidence="8 20" id="KW-0812">Transmembrane</keyword>
<dbReference type="InterPro" id="IPR027387">
    <property type="entry name" value="Cytb/b6-like_sf"/>
</dbReference>
<keyword evidence="5 20" id="KW-0813">Transport</keyword>
<evidence type="ECO:0000256" key="16">
    <source>
        <dbReference type="ARBA" id="ARBA00023136"/>
    </source>
</evidence>
<feature type="binding site" description="axial binding residue" evidence="19">
    <location>
        <position position="101"/>
    </location>
    <ligand>
        <name>heme b</name>
        <dbReference type="ChEBI" id="CHEBI:60344"/>
        <label>b566</label>
    </ligand>
    <ligandPart>
        <name>Fe</name>
        <dbReference type="ChEBI" id="CHEBI:18248"/>
    </ligandPart>
</feature>
<dbReference type="GO" id="GO:0045275">
    <property type="term" value="C:respiratory chain complex III"/>
    <property type="evidence" value="ECO:0007669"/>
    <property type="project" value="InterPro"/>
</dbReference>
<keyword evidence="13 19" id="KW-0408">Iron</keyword>
<sequence length="384" mass="44497">MMNKFLPIRKTHPIIKIINNSLIDLPSPSNISTWWNFGSLLALCLMIQILTGLFLTMYYTANIELAFYSVNYICRDVNYGWLIRTLHANGASFFFICIYLHIGRGIYYESFNLKYTWFIGVLILFLLMGTAFMGYVLPWGQMSFWGATVITNLLSAIPYLGSMLVNWIWGGFAVDNATLTRFYTFHFMFPFILIMMTMIHLMFLHQTGSNNPLGINSNLDKIPFHPFFTFKDIIGAIIMMFTLTMLTLTNPYLLGDPDNFIPANPLVTPVHIQPEWYFLFAYAILRSIPNKLGGVIALIMSILILIILPMTFNKKIQGIQFYPINQMMFWMLITMIILLTWIGARPVEDPYIITGQLLTIFYFSYFITNPIMNKIWDNLIFNNN</sequence>
<dbReference type="GO" id="GO:0046872">
    <property type="term" value="F:metal ion binding"/>
    <property type="evidence" value="ECO:0007669"/>
    <property type="project" value="UniProtKB-UniRule"/>
</dbReference>
<evidence type="ECO:0000256" key="2">
    <source>
        <dbReference type="ARBA" id="ARBA00004448"/>
    </source>
</evidence>
<dbReference type="RefSeq" id="YP_010003172.1">
    <property type="nucleotide sequence ID" value="NC_053256.1"/>
</dbReference>
<dbReference type="AlphaFoldDB" id="A0A7S4XL08"/>
<dbReference type="FunFam" id="1.20.810.10:FF:000002">
    <property type="entry name" value="Cytochrome b"/>
    <property type="match status" value="1"/>
</dbReference>
<keyword evidence="6 19" id="KW-0349">Heme</keyword>
<accession>A0A7S4XL08</accession>
<feature type="binding site" description="axial binding residue" evidence="19">
    <location>
        <position position="186"/>
    </location>
    <ligand>
        <name>heme b</name>
        <dbReference type="ChEBI" id="CHEBI:60344"/>
        <label>b562</label>
    </ligand>
    <ligandPart>
        <name>Fe</name>
        <dbReference type="ChEBI" id="CHEBI:18248"/>
    </ligandPart>
</feature>
<dbReference type="SUPFAM" id="SSF81342">
    <property type="entry name" value="Transmembrane di-heme cytochromes"/>
    <property type="match status" value="1"/>
</dbReference>
<dbReference type="SUPFAM" id="SSF81648">
    <property type="entry name" value="a domain/subunit of cytochrome bc1 complex (Ubiquinol-cytochrome c reductase)"/>
    <property type="match status" value="1"/>
</dbReference>
<evidence type="ECO:0000259" key="21">
    <source>
        <dbReference type="PROSITE" id="PS51002"/>
    </source>
</evidence>
<feature type="transmembrane region" description="Helical" evidence="20">
    <location>
        <begin position="143"/>
        <end position="170"/>
    </location>
</feature>
<evidence type="ECO:0000256" key="17">
    <source>
        <dbReference type="ARBA" id="ARBA00061233"/>
    </source>
</evidence>
<dbReference type="InterPro" id="IPR005798">
    <property type="entry name" value="Cyt_b/b6_C"/>
</dbReference>
<protein>
    <recommendedName>
        <fullName evidence="4 20">Cytochrome b</fullName>
    </recommendedName>
</protein>
<organism evidence="23">
    <name type="scientific">Thaumetopoea pityocampa</name>
    <name type="common">Pine processionary moth</name>
    <name type="synonym">Bombyx pityocampa</name>
    <dbReference type="NCBI Taxonomy" id="208016"/>
    <lineage>
        <taxon>Eukaryota</taxon>
        <taxon>Metazoa</taxon>
        <taxon>Ecdysozoa</taxon>
        <taxon>Arthropoda</taxon>
        <taxon>Hexapoda</taxon>
        <taxon>Insecta</taxon>
        <taxon>Pterygota</taxon>
        <taxon>Neoptera</taxon>
        <taxon>Endopterygota</taxon>
        <taxon>Lepidoptera</taxon>
        <taxon>Glossata</taxon>
        <taxon>Ditrysia</taxon>
        <taxon>Noctuoidea</taxon>
        <taxon>Notodontidae</taxon>
        <taxon>Thaumetopoeinae</taxon>
        <taxon>Thaumetopoea</taxon>
    </lineage>
</organism>
<dbReference type="Pfam" id="PF00033">
    <property type="entry name" value="Cytochrome_B"/>
    <property type="match status" value="1"/>
</dbReference>
<evidence type="ECO:0000256" key="1">
    <source>
        <dbReference type="ARBA" id="ARBA00002566"/>
    </source>
</evidence>
<name>A0A7S4XL08_THAPI</name>
<evidence type="ECO:0000256" key="8">
    <source>
        <dbReference type="ARBA" id="ARBA00022692"/>
    </source>
</evidence>
<feature type="binding site" description="axial binding residue" evidence="19">
    <location>
        <position position="200"/>
    </location>
    <ligand>
        <name>heme b</name>
        <dbReference type="ChEBI" id="CHEBI:60344"/>
        <label>b566</label>
    </ligand>
    <ligandPart>
        <name>Fe</name>
        <dbReference type="ChEBI" id="CHEBI:18248"/>
    </ligandPart>
</feature>
<comment type="subcellular location">
    <subcellularLocation>
        <location evidence="2">Mitochondrion inner membrane</location>
        <topology evidence="2">Multi-pass membrane protein</topology>
    </subcellularLocation>
</comment>
<evidence type="ECO:0000256" key="15">
    <source>
        <dbReference type="ARBA" id="ARBA00023128"/>
    </source>
</evidence>
<dbReference type="InterPro" id="IPR036150">
    <property type="entry name" value="Cyt_b/b6_C_sf"/>
</dbReference>
<evidence type="ECO:0000256" key="13">
    <source>
        <dbReference type="ARBA" id="ARBA00023004"/>
    </source>
</evidence>
<keyword evidence="11 20" id="KW-0249">Electron transport</keyword>
<comment type="similarity">
    <text evidence="17 20">Belongs to the cytochrome b family.</text>
</comment>
<evidence type="ECO:0000256" key="10">
    <source>
        <dbReference type="ARBA" id="ARBA00022792"/>
    </source>
</evidence>
<keyword evidence="15 20" id="KW-0496">Mitochondrion</keyword>
<feature type="transmembrane region" description="Helical" evidence="20">
    <location>
        <begin position="233"/>
        <end position="254"/>
    </location>
</feature>
<dbReference type="InterPro" id="IPR048259">
    <property type="entry name" value="Cytochrome_b_N_euk/bac"/>
</dbReference>
<evidence type="ECO:0000256" key="12">
    <source>
        <dbReference type="ARBA" id="ARBA00022989"/>
    </source>
</evidence>
<evidence type="ECO:0000259" key="22">
    <source>
        <dbReference type="PROSITE" id="PS51003"/>
    </source>
</evidence>
<keyword evidence="12 20" id="KW-1133">Transmembrane helix</keyword>
<dbReference type="InterPro" id="IPR016174">
    <property type="entry name" value="Di-haem_cyt_TM"/>
</dbReference>
<comment type="function">
    <text evidence="1 20">Component of the ubiquinol-cytochrome c reductase complex (complex III or cytochrome b-c1 complex) that is part of the mitochondrial respiratory chain. The b-c1 complex mediates electron transfer from ubiquinol to cytochrome c. Contributes to the generation of a proton gradient across the mitochondrial membrane that is then used for ATP synthesis.</text>
</comment>
<dbReference type="InterPro" id="IPR030689">
    <property type="entry name" value="Cytochrome_b"/>
</dbReference>
<gene>
    <name evidence="23" type="primary">CYTB</name>
</gene>
<evidence type="ECO:0000256" key="20">
    <source>
        <dbReference type="RuleBase" id="RU362117"/>
    </source>
</evidence>
<dbReference type="CDD" id="cd00290">
    <property type="entry name" value="cytochrome_b_C"/>
    <property type="match status" value="1"/>
</dbReference>
<dbReference type="GO" id="GO:0016491">
    <property type="term" value="F:oxidoreductase activity"/>
    <property type="evidence" value="ECO:0007669"/>
    <property type="project" value="UniProtKB-UniRule"/>
</dbReference>
<feature type="binding site" evidence="18">
    <location>
        <position position="205"/>
    </location>
    <ligand>
        <name>a ubiquinone</name>
        <dbReference type="ChEBI" id="CHEBI:16389"/>
    </ligand>
</feature>
<feature type="domain" description="Cytochrome b/b6 N-terminal region profile" evidence="21">
    <location>
        <begin position="1"/>
        <end position="213"/>
    </location>
</feature>
<evidence type="ECO:0000256" key="5">
    <source>
        <dbReference type="ARBA" id="ARBA00022448"/>
    </source>
</evidence>
<feature type="transmembrane region" description="Helical" evidence="20">
    <location>
        <begin position="324"/>
        <end position="344"/>
    </location>
</feature>
<dbReference type="GO" id="GO:0008121">
    <property type="term" value="F:quinol-cytochrome-c reductase activity"/>
    <property type="evidence" value="ECO:0007669"/>
    <property type="project" value="InterPro"/>
</dbReference>
<keyword evidence="14" id="KW-0830">Ubiquinone</keyword>
<dbReference type="PANTHER" id="PTHR19271">
    <property type="entry name" value="CYTOCHROME B"/>
    <property type="match status" value="1"/>
</dbReference>
<dbReference type="Gene3D" id="1.20.810.10">
    <property type="entry name" value="Cytochrome Bc1 Complex, Chain C"/>
    <property type="match status" value="1"/>
</dbReference>
<feature type="binding site" description="axial binding residue" evidence="19">
    <location>
        <position position="87"/>
    </location>
    <ligand>
        <name>heme b</name>
        <dbReference type="ChEBI" id="CHEBI:60344"/>
        <label>b562</label>
    </ligand>
    <ligandPart>
        <name>Fe</name>
        <dbReference type="ChEBI" id="CHEBI:18248"/>
    </ligandPart>
</feature>
<dbReference type="GO" id="GO:0006122">
    <property type="term" value="P:mitochondrial electron transport, ubiquinol to cytochrome c"/>
    <property type="evidence" value="ECO:0007669"/>
    <property type="project" value="TreeGrafter"/>
</dbReference>
<comment type="subunit">
    <text evidence="3">The main subunits of complex b-c1 are: cytochrome b, cytochrome c1 and the Rieske protein.</text>
</comment>
<comment type="cofactor">
    <cofactor evidence="19">
        <name>heme</name>
        <dbReference type="ChEBI" id="CHEBI:30413"/>
    </cofactor>
    <text evidence="19">Binds 2 heme groups non-covalently.</text>
</comment>
<feature type="transmembrane region" description="Helical" evidence="20">
    <location>
        <begin position="350"/>
        <end position="368"/>
    </location>
</feature>
<evidence type="ECO:0000256" key="4">
    <source>
        <dbReference type="ARBA" id="ARBA00013531"/>
    </source>
</evidence>
<dbReference type="PROSITE" id="PS51002">
    <property type="entry name" value="CYTB_NTER"/>
    <property type="match status" value="1"/>
</dbReference>
<evidence type="ECO:0000256" key="11">
    <source>
        <dbReference type="ARBA" id="ARBA00022982"/>
    </source>
</evidence>
<feature type="transmembrane region" description="Helical" evidence="20">
    <location>
        <begin position="291"/>
        <end position="312"/>
    </location>
</feature>
<feature type="transmembrane region" description="Helical" evidence="20">
    <location>
        <begin position="40"/>
        <end position="61"/>
    </location>
</feature>
<keyword evidence="10" id="KW-0999">Mitochondrion inner membrane</keyword>
<dbReference type="PROSITE" id="PS51003">
    <property type="entry name" value="CYTB_CTER"/>
    <property type="match status" value="1"/>
</dbReference>
<proteinExistence type="inferred from homology"/>
<evidence type="ECO:0000256" key="6">
    <source>
        <dbReference type="ARBA" id="ARBA00022617"/>
    </source>
</evidence>
<dbReference type="Pfam" id="PF00032">
    <property type="entry name" value="Cytochrom_B_C"/>
    <property type="match status" value="1"/>
</dbReference>
<keyword evidence="7 20" id="KW-0679">Respiratory chain</keyword>
<feature type="transmembrane region" description="Helical" evidence="20">
    <location>
        <begin position="182"/>
        <end position="203"/>
    </location>
</feature>
<dbReference type="InterPro" id="IPR005797">
    <property type="entry name" value="Cyt_b/b6_N"/>
</dbReference>
<evidence type="ECO:0000256" key="9">
    <source>
        <dbReference type="ARBA" id="ARBA00022723"/>
    </source>
</evidence>
<dbReference type="GeneID" id="63032697"/>
<dbReference type="GO" id="GO:0005743">
    <property type="term" value="C:mitochondrial inner membrane"/>
    <property type="evidence" value="ECO:0007669"/>
    <property type="project" value="UniProtKB-SubCell"/>
</dbReference>
<dbReference type="InterPro" id="IPR048260">
    <property type="entry name" value="Cytochrome_b_C_euk/bac"/>
</dbReference>
<dbReference type="EMBL" id="MH286070">
    <property type="protein sequence ID" value="QAV59287.1"/>
    <property type="molecule type" value="Genomic_DNA"/>
</dbReference>
<evidence type="ECO:0000313" key="23">
    <source>
        <dbReference type="EMBL" id="QAV59287.1"/>
    </source>
</evidence>
<geneLocation type="mitochondrion" evidence="23"/>
<evidence type="ECO:0000256" key="3">
    <source>
        <dbReference type="ARBA" id="ARBA00011649"/>
    </source>
</evidence>
<reference evidence="23" key="1">
    <citation type="submission" date="2018-05" db="EMBL/GenBank/DDBJ databases">
        <title>The complete mitochondrial genome of Thaumetopoea pityocampa.</title>
        <authorList>
            <person name="Liu Q.-N."/>
        </authorList>
    </citation>
    <scope>NUCLEOTIDE SEQUENCE</scope>
</reference>
<evidence type="ECO:0000256" key="18">
    <source>
        <dbReference type="PIRSR" id="PIRSR038885-1"/>
    </source>
</evidence>
<dbReference type="PANTHER" id="PTHR19271:SF16">
    <property type="entry name" value="CYTOCHROME B"/>
    <property type="match status" value="1"/>
</dbReference>
<dbReference type="PIRSF" id="PIRSF038885">
    <property type="entry name" value="COB"/>
    <property type="match status" value="1"/>
</dbReference>
<dbReference type="CDD" id="cd00284">
    <property type="entry name" value="Cytochrome_b_N"/>
    <property type="match status" value="1"/>
</dbReference>
<dbReference type="CTD" id="4519"/>
<evidence type="ECO:0000256" key="7">
    <source>
        <dbReference type="ARBA" id="ARBA00022660"/>
    </source>
</evidence>
<evidence type="ECO:0000256" key="19">
    <source>
        <dbReference type="PIRSR" id="PIRSR038885-2"/>
    </source>
</evidence>
<keyword evidence="9 19" id="KW-0479">Metal-binding</keyword>
<feature type="domain" description="Cytochrome b/b6 C-terminal region profile" evidence="22">
    <location>
        <begin position="214"/>
        <end position="384"/>
    </location>
</feature>
<keyword evidence="16 20" id="KW-0472">Membrane</keyword>
<feature type="transmembrane region" description="Helical" evidence="20">
    <location>
        <begin position="115"/>
        <end position="137"/>
    </location>
</feature>
<evidence type="ECO:0000256" key="14">
    <source>
        <dbReference type="ARBA" id="ARBA00023075"/>
    </source>
</evidence>
<feature type="transmembrane region" description="Helical" evidence="20">
    <location>
        <begin position="81"/>
        <end position="103"/>
    </location>
</feature>